<reference evidence="1" key="1">
    <citation type="submission" date="2024-08" db="EMBL/GenBank/DDBJ databases">
        <title>Lentilactobacillus sp. nov., isolated from tree bark.</title>
        <authorList>
            <person name="Phuengjayaem S."/>
            <person name="Tanasupawat S."/>
        </authorList>
    </citation>
    <scope>NUCLEOTIDE SEQUENCE</scope>
    <source>
        <strain evidence="1">SPB1-3</strain>
    </source>
</reference>
<gene>
    <name evidence="1" type="ORF">O0236_006835</name>
</gene>
<evidence type="ECO:0000313" key="1">
    <source>
        <dbReference type="EMBL" id="XFD39146.1"/>
    </source>
</evidence>
<accession>A0ACD5DCN6</accession>
<protein>
    <submittedName>
        <fullName evidence="1">Uncharacterized protein</fullName>
    </submittedName>
</protein>
<evidence type="ECO:0000313" key="2">
    <source>
        <dbReference type="Proteomes" id="UP001149860"/>
    </source>
</evidence>
<name>A0ACD5DCN6_9LACO</name>
<proteinExistence type="predicted"/>
<sequence length="50" mass="5809">MTRKEMINYLIRHTSNTTDDLNLLSDEGLSRAVQIINQQIEQELTELTFA</sequence>
<keyword evidence="2" id="KW-1185">Reference proteome</keyword>
<dbReference type="EMBL" id="CP168151">
    <property type="protein sequence ID" value="XFD39146.1"/>
    <property type="molecule type" value="Genomic_DNA"/>
</dbReference>
<organism evidence="1 2">
    <name type="scientific">Lentilactobacillus terminaliae</name>
    <dbReference type="NCBI Taxonomy" id="3003483"/>
    <lineage>
        <taxon>Bacteria</taxon>
        <taxon>Bacillati</taxon>
        <taxon>Bacillota</taxon>
        <taxon>Bacilli</taxon>
        <taxon>Lactobacillales</taxon>
        <taxon>Lactobacillaceae</taxon>
        <taxon>Lentilactobacillus</taxon>
    </lineage>
</organism>
<dbReference type="Proteomes" id="UP001149860">
    <property type="component" value="Chromosome"/>
</dbReference>